<sequence length="92" mass="10238">MTQAQLAQLCGIKANAQGHYELGTRSPRADYLERLSDLGIDVLFILSGERVHTYGAQLSESEHAVIESLRSLRRDDRRTLLNLIAAMTRAIA</sequence>
<reference evidence="2 3" key="1">
    <citation type="journal article" date="2017" name="Syst. Appl. Microbiol.">
        <title>Pseudomonas caspiana sp. nov., a citrus pathogen in the Pseudomonas syringae phylogenetic group.</title>
        <authorList>
            <person name="Busquets A."/>
            <person name="Gomila M."/>
            <person name="Beiki F."/>
            <person name="Mulet M."/>
            <person name="Rahimian H."/>
            <person name="Garcia-Valdes E."/>
            <person name="Lalucat J."/>
        </authorList>
    </citation>
    <scope>NUCLEOTIDE SEQUENCE [LARGE SCALE GENOMIC DNA]</scope>
    <source>
        <strain evidence="2 3">FBF102</strain>
    </source>
</reference>
<organism evidence="2 3">
    <name type="scientific">Pseudomonas caspiana</name>
    <dbReference type="NCBI Taxonomy" id="1451454"/>
    <lineage>
        <taxon>Bacteria</taxon>
        <taxon>Pseudomonadati</taxon>
        <taxon>Pseudomonadota</taxon>
        <taxon>Gammaproteobacteria</taxon>
        <taxon>Pseudomonadales</taxon>
        <taxon>Pseudomonadaceae</taxon>
        <taxon>Pseudomonas</taxon>
    </lineage>
</organism>
<dbReference type="Proteomes" id="UP000195440">
    <property type="component" value="Unassembled WGS sequence"/>
</dbReference>
<dbReference type="AlphaFoldDB" id="A0A1Y3P6U2"/>
<evidence type="ECO:0000259" key="1">
    <source>
        <dbReference type="PROSITE" id="PS50943"/>
    </source>
</evidence>
<dbReference type="InterPro" id="IPR010982">
    <property type="entry name" value="Lambda_DNA-bd_dom_sf"/>
</dbReference>
<accession>A0A1Y3P6U2</accession>
<evidence type="ECO:0000313" key="3">
    <source>
        <dbReference type="Proteomes" id="UP000195440"/>
    </source>
</evidence>
<dbReference type="EMBL" id="LOHF01000002">
    <property type="protein sequence ID" value="OUM75518.1"/>
    <property type="molecule type" value="Genomic_DNA"/>
</dbReference>
<dbReference type="Gene3D" id="1.10.260.40">
    <property type="entry name" value="lambda repressor-like DNA-binding domains"/>
    <property type="match status" value="1"/>
</dbReference>
<keyword evidence="3" id="KW-1185">Reference proteome</keyword>
<name>A0A1Y3P6U2_9PSED</name>
<comment type="caution">
    <text evidence="2">The sequence shown here is derived from an EMBL/GenBank/DDBJ whole genome shotgun (WGS) entry which is preliminary data.</text>
</comment>
<dbReference type="GO" id="GO:0003677">
    <property type="term" value="F:DNA binding"/>
    <property type="evidence" value="ECO:0007669"/>
    <property type="project" value="InterPro"/>
</dbReference>
<gene>
    <name evidence="2" type="ORF">AUC60_02855</name>
</gene>
<dbReference type="CDD" id="cd00093">
    <property type="entry name" value="HTH_XRE"/>
    <property type="match status" value="1"/>
</dbReference>
<dbReference type="SUPFAM" id="SSF47413">
    <property type="entry name" value="lambda repressor-like DNA-binding domains"/>
    <property type="match status" value="1"/>
</dbReference>
<dbReference type="InterPro" id="IPR001387">
    <property type="entry name" value="Cro/C1-type_HTH"/>
</dbReference>
<evidence type="ECO:0000313" key="2">
    <source>
        <dbReference type="EMBL" id="OUM75518.1"/>
    </source>
</evidence>
<dbReference type="PROSITE" id="PS50943">
    <property type="entry name" value="HTH_CROC1"/>
    <property type="match status" value="1"/>
</dbReference>
<protein>
    <recommendedName>
        <fullName evidence="1">HTH cro/C1-type domain-containing protein</fullName>
    </recommendedName>
</protein>
<proteinExistence type="predicted"/>
<feature type="domain" description="HTH cro/C1-type" evidence="1">
    <location>
        <begin position="1"/>
        <end position="45"/>
    </location>
</feature>